<evidence type="ECO:0000313" key="2">
    <source>
        <dbReference type="EMBL" id="KTT23346.1"/>
    </source>
</evidence>
<gene>
    <name evidence="2" type="ORF">NS331_07455</name>
</gene>
<organism evidence="2 3">
    <name type="scientific">Pseudacidovorax intermedius</name>
    <dbReference type="NCBI Taxonomy" id="433924"/>
    <lineage>
        <taxon>Bacteria</taxon>
        <taxon>Pseudomonadati</taxon>
        <taxon>Pseudomonadota</taxon>
        <taxon>Betaproteobacteria</taxon>
        <taxon>Burkholderiales</taxon>
        <taxon>Comamonadaceae</taxon>
        <taxon>Pseudacidovorax</taxon>
    </lineage>
</organism>
<name>A0A147H115_9BURK</name>
<accession>A0A147H115</accession>
<dbReference type="Pfam" id="PF09411">
    <property type="entry name" value="PagL"/>
    <property type="match status" value="1"/>
</dbReference>
<dbReference type="SUPFAM" id="SSF56925">
    <property type="entry name" value="OMPA-like"/>
    <property type="match status" value="1"/>
</dbReference>
<evidence type="ECO:0000256" key="1">
    <source>
        <dbReference type="ARBA" id="ARBA00004442"/>
    </source>
</evidence>
<evidence type="ECO:0008006" key="4">
    <source>
        <dbReference type="Google" id="ProtNLM"/>
    </source>
</evidence>
<dbReference type="Gene3D" id="2.40.160.20">
    <property type="match status" value="1"/>
</dbReference>
<sequence>MAAVAVSATMPAAAQEGTGDGRRVYMEGGTSVLHTQSTDSVTAGVLLPSQLFPSVARQAGPLTLHWDVWASHWQAPRPDGTDAGYSQIGATAMWRHLLGEPGTPWFLELGLGGTLMDRLYATPRNRFSTAFQFTEVLGLGYRFGERQAYELSLRLQHYSNGGIKEPNPGANFVKLRFSMAW</sequence>
<comment type="subcellular location">
    <subcellularLocation>
        <location evidence="1">Cell outer membrane</location>
    </subcellularLocation>
</comment>
<evidence type="ECO:0000313" key="3">
    <source>
        <dbReference type="Proteomes" id="UP000072741"/>
    </source>
</evidence>
<proteinExistence type="predicted"/>
<dbReference type="InterPro" id="IPR018550">
    <property type="entry name" value="Lipid-A_deacylase-rel"/>
</dbReference>
<dbReference type="EMBL" id="LDSL01000050">
    <property type="protein sequence ID" value="KTT23346.1"/>
    <property type="molecule type" value="Genomic_DNA"/>
</dbReference>
<dbReference type="GO" id="GO:0009279">
    <property type="term" value="C:cell outer membrane"/>
    <property type="evidence" value="ECO:0007669"/>
    <property type="project" value="UniProtKB-SubCell"/>
</dbReference>
<dbReference type="AlphaFoldDB" id="A0A147H115"/>
<comment type="caution">
    <text evidence="2">The sequence shown here is derived from an EMBL/GenBank/DDBJ whole genome shotgun (WGS) entry which is preliminary data.</text>
</comment>
<dbReference type="Proteomes" id="UP000072741">
    <property type="component" value="Unassembled WGS sequence"/>
</dbReference>
<protein>
    <recommendedName>
        <fullName evidence="4">Lipid A deacylase</fullName>
    </recommendedName>
</protein>
<reference evidence="2 3" key="1">
    <citation type="journal article" date="2016" name="Front. Microbiol.">
        <title>Genomic Resource of Rice Seed Associated Bacteria.</title>
        <authorList>
            <person name="Midha S."/>
            <person name="Bansal K."/>
            <person name="Sharma S."/>
            <person name="Kumar N."/>
            <person name="Patil P.P."/>
            <person name="Chaudhry V."/>
            <person name="Patil P.B."/>
        </authorList>
    </citation>
    <scope>NUCLEOTIDE SEQUENCE [LARGE SCALE GENOMIC DNA]</scope>
    <source>
        <strain evidence="2 3">NS331</strain>
    </source>
</reference>
<dbReference type="InterPro" id="IPR011250">
    <property type="entry name" value="OMP/PagP_B-barrel"/>
</dbReference>
<keyword evidence="3" id="KW-1185">Reference proteome</keyword>